<reference evidence="2" key="1">
    <citation type="submission" date="2019-01" db="EMBL/GenBank/DDBJ databases">
        <authorList>
            <consortium name="Genoscope - CEA"/>
            <person name="William W."/>
        </authorList>
    </citation>
    <scope>NUCLEOTIDE SEQUENCE</scope>
    <source>
        <strain evidence="2">CR-1</strain>
    </source>
</reference>
<dbReference type="Pfam" id="PF13358">
    <property type="entry name" value="DDE_3"/>
    <property type="match status" value="1"/>
</dbReference>
<sequence>MDNASIHKSKKVKEYLKRHRNIHLFYLPPYSPEYNPVELFWKWIKPKVYGFSSTLGGTMELIKKFRRYVWHYNRNRLINPIRFTFKAYESLL</sequence>
<evidence type="ECO:0000313" key="2">
    <source>
        <dbReference type="EMBL" id="VEN74475.1"/>
    </source>
</evidence>
<dbReference type="InterPro" id="IPR036397">
    <property type="entry name" value="RNaseH_sf"/>
</dbReference>
<dbReference type="EMBL" id="CAACVI010000034">
    <property type="protein sequence ID" value="VEN74475.1"/>
    <property type="molecule type" value="Genomic_DNA"/>
</dbReference>
<feature type="domain" description="Tc1-like transposase DDE" evidence="1">
    <location>
        <begin position="1"/>
        <end position="48"/>
    </location>
</feature>
<dbReference type="InterPro" id="IPR012337">
    <property type="entry name" value="RNaseH-like_sf"/>
</dbReference>
<evidence type="ECO:0000259" key="1">
    <source>
        <dbReference type="Pfam" id="PF13358"/>
    </source>
</evidence>
<dbReference type="Gene3D" id="3.30.420.10">
    <property type="entry name" value="Ribonuclease H-like superfamily/Ribonuclease H"/>
    <property type="match status" value="1"/>
</dbReference>
<dbReference type="GO" id="GO:0003676">
    <property type="term" value="F:nucleic acid binding"/>
    <property type="evidence" value="ECO:0007669"/>
    <property type="project" value="InterPro"/>
</dbReference>
<dbReference type="SUPFAM" id="SSF53098">
    <property type="entry name" value="Ribonuclease H-like"/>
    <property type="match status" value="1"/>
</dbReference>
<name>A0A484HNH2_9BACT</name>
<gene>
    <name evidence="2" type="ORF">EPICR_40054</name>
</gene>
<protein>
    <submittedName>
        <fullName evidence="2">Transposase</fullName>
    </submittedName>
</protein>
<dbReference type="AlphaFoldDB" id="A0A484HNH2"/>
<organism evidence="2">
    <name type="scientific">uncultured Desulfobacteraceae bacterium</name>
    <dbReference type="NCBI Taxonomy" id="218296"/>
    <lineage>
        <taxon>Bacteria</taxon>
        <taxon>Pseudomonadati</taxon>
        <taxon>Thermodesulfobacteriota</taxon>
        <taxon>Desulfobacteria</taxon>
        <taxon>Desulfobacterales</taxon>
        <taxon>Desulfobacteraceae</taxon>
        <taxon>environmental samples</taxon>
    </lineage>
</organism>
<dbReference type="InterPro" id="IPR038717">
    <property type="entry name" value="Tc1-like_DDE_dom"/>
</dbReference>
<proteinExistence type="predicted"/>
<accession>A0A484HNH2</accession>